<evidence type="ECO:0000313" key="4">
    <source>
        <dbReference type="WBParaSite" id="EVEC_0001294701-mRNA-1"/>
    </source>
</evidence>
<feature type="transmembrane region" description="Helical" evidence="1">
    <location>
        <begin position="96"/>
        <end position="119"/>
    </location>
</feature>
<feature type="transmembrane region" description="Helical" evidence="1">
    <location>
        <begin position="12"/>
        <end position="32"/>
    </location>
</feature>
<keyword evidence="1" id="KW-1133">Transmembrane helix</keyword>
<dbReference type="STRING" id="51028.A0A0N4VPL8"/>
<keyword evidence="1" id="KW-0472">Membrane</keyword>
<reference evidence="4" key="1">
    <citation type="submission" date="2017-02" db="UniProtKB">
        <authorList>
            <consortium name="WormBaseParasite"/>
        </authorList>
    </citation>
    <scope>IDENTIFICATION</scope>
</reference>
<sequence>MPNGKRILPFWVEAWLTTSAILCTLDVVYTMLRPATLRNGRLGGVYVLWNIYSDIDLRYANEKDLVTMATGRIMIVEIVMDVIALLLAVRGSRHTLLVAFTTSAFAFWKTLLYMTLYIMPPEG</sequence>
<name>A0A0N4VPL8_ENTVE</name>
<accession>A0A0N4VPL8</accession>
<feature type="transmembrane region" description="Helical" evidence="1">
    <location>
        <begin position="69"/>
        <end position="89"/>
    </location>
</feature>
<gene>
    <name evidence="2" type="ORF">EVEC_LOCUS12114</name>
</gene>
<reference evidence="2 3" key="2">
    <citation type="submission" date="2018-10" db="EMBL/GenBank/DDBJ databases">
        <authorList>
            <consortium name="Pathogen Informatics"/>
        </authorList>
    </citation>
    <scope>NUCLEOTIDE SEQUENCE [LARGE SCALE GENOMIC DNA]</scope>
</reference>
<dbReference type="OrthoDB" id="60858at2759"/>
<evidence type="ECO:0000313" key="2">
    <source>
        <dbReference type="EMBL" id="VDD97363.1"/>
    </source>
</evidence>
<dbReference type="EMBL" id="UXUI01013493">
    <property type="protein sequence ID" value="VDD97363.1"/>
    <property type="molecule type" value="Genomic_DNA"/>
</dbReference>
<organism evidence="4">
    <name type="scientific">Enterobius vermicularis</name>
    <name type="common">Human pinworm</name>
    <dbReference type="NCBI Taxonomy" id="51028"/>
    <lineage>
        <taxon>Eukaryota</taxon>
        <taxon>Metazoa</taxon>
        <taxon>Ecdysozoa</taxon>
        <taxon>Nematoda</taxon>
        <taxon>Chromadorea</taxon>
        <taxon>Rhabditida</taxon>
        <taxon>Spirurina</taxon>
        <taxon>Oxyuridomorpha</taxon>
        <taxon>Oxyuroidea</taxon>
        <taxon>Oxyuridae</taxon>
        <taxon>Enterobius</taxon>
    </lineage>
</organism>
<dbReference type="AlphaFoldDB" id="A0A0N4VPL8"/>
<keyword evidence="3" id="KW-1185">Reference proteome</keyword>
<evidence type="ECO:0000256" key="1">
    <source>
        <dbReference type="SAM" id="Phobius"/>
    </source>
</evidence>
<dbReference type="WBParaSite" id="EVEC_0001294701-mRNA-1">
    <property type="protein sequence ID" value="EVEC_0001294701-mRNA-1"/>
    <property type="gene ID" value="EVEC_0001294701"/>
</dbReference>
<dbReference type="Proteomes" id="UP000274131">
    <property type="component" value="Unassembled WGS sequence"/>
</dbReference>
<dbReference type="PANTHER" id="PTHR37919">
    <property type="entry name" value="PROTEIN CBG05606"/>
    <property type="match status" value="1"/>
</dbReference>
<evidence type="ECO:0000313" key="3">
    <source>
        <dbReference type="Proteomes" id="UP000274131"/>
    </source>
</evidence>
<proteinExistence type="predicted"/>
<dbReference type="PANTHER" id="PTHR37919:SF2">
    <property type="entry name" value="EXPERA DOMAIN-CONTAINING PROTEIN"/>
    <property type="match status" value="1"/>
</dbReference>
<keyword evidence="1" id="KW-0812">Transmembrane</keyword>
<protein>
    <submittedName>
        <fullName evidence="4">DUF5658 domain-containing protein</fullName>
    </submittedName>
</protein>